<name>A0A084EG26_SPHYA</name>
<dbReference type="SUPFAM" id="SSF50129">
    <property type="entry name" value="GroES-like"/>
    <property type="match status" value="1"/>
</dbReference>
<dbReference type="InterPro" id="IPR052711">
    <property type="entry name" value="Zinc_ADH-like"/>
</dbReference>
<dbReference type="InterPro" id="IPR020843">
    <property type="entry name" value="ER"/>
</dbReference>
<dbReference type="PANTHER" id="PTHR45033">
    <property type="match status" value="1"/>
</dbReference>
<reference evidence="2 3" key="1">
    <citation type="submission" date="2014-03" db="EMBL/GenBank/DDBJ databases">
        <title>Genome sequence of Sphingobium yanoikuyae B1.</title>
        <authorList>
            <person name="Gan H.M."/>
            <person name="Gan H.Y."/>
            <person name="Savka M.A."/>
        </authorList>
    </citation>
    <scope>NUCLEOTIDE SEQUENCE [LARGE SCALE GENOMIC DNA]</scope>
    <source>
        <strain evidence="2 3">B1</strain>
    </source>
</reference>
<proteinExistence type="predicted"/>
<dbReference type="InterPro" id="IPR013149">
    <property type="entry name" value="ADH-like_C"/>
</dbReference>
<organism evidence="2 3">
    <name type="scientific">Sphingobium yanoikuyae</name>
    <name type="common">Sphingomonas yanoikuyae</name>
    <dbReference type="NCBI Taxonomy" id="13690"/>
    <lineage>
        <taxon>Bacteria</taxon>
        <taxon>Pseudomonadati</taxon>
        <taxon>Pseudomonadota</taxon>
        <taxon>Alphaproteobacteria</taxon>
        <taxon>Sphingomonadales</taxon>
        <taxon>Sphingomonadaceae</taxon>
        <taxon>Sphingobium</taxon>
    </lineage>
</organism>
<dbReference type="RefSeq" id="WP_037521658.1">
    <property type="nucleotide sequence ID" value="NZ_JGVR01000026.1"/>
</dbReference>
<evidence type="ECO:0000259" key="1">
    <source>
        <dbReference type="SMART" id="SM00829"/>
    </source>
</evidence>
<dbReference type="SUPFAM" id="SSF51735">
    <property type="entry name" value="NAD(P)-binding Rossmann-fold domains"/>
    <property type="match status" value="1"/>
</dbReference>
<dbReference type="AlphaFoldDB" id="A0A084EG26"/>
<dbReference type="EMBL" id="JGVR01000026">
    <property type="protein sequence ID" value="KEZ16918.1"/>
    <property type="molecule type" value="Genomic_DNA"/>
</dbReference>
<dbReference type="Pfam" id="PF00107">
    <property type="entry name" value="ADH_zinc_N"/>
    <property type="match status" value="1"/>
</dbReference>
<gene>
    <name evidence="2" type="ORF">CP98_03890</name>
</gene>
<dbReference type="Gene3D" id="3.90.180.10">
    <property type="entry name" value="Medium-chain alcohol dehydrogenases, catalytic domain"/>
    <property type="match status" value="1"/>
</dbReference>
<feature type="domain" description="Enoyl reductase (ER)" evidence="1">
    <location>
        <begin position="14"/>
        <end position="332"/>
    </location>
</feature>
<evidence type="ECO:0000313" key="2">
    <source>
        <dbReference type="EMBL" id="KEZ16918.1"/>
    </source>
</evidence>
<dbReference type="InterPro" id="IPR011032">
    <property type="entry name" value="GroES-like_sf"/>
</dbReference>
<dbReference type="Proteomes" id="UP000028534">
    <property type="component" value="Unassembled WGS sequence"/>
</dbReference>
<sequence length="335" mass="34666">MTNMLTAVARGGEGIEGIAIHSVPIPVAGPGEALVRLKAATLNFRDLIIARGMMAGLAKEPDYVPLSCATGEVVAVGEGVSRVKPGDRVNPIFALGWLEGRQPSMAMLGGSADGVARQYAAFPAESLCIVPDALGDLEAATLTCAGLTAWNALFLPRPIQRGEWILCQGTGGVSIAALQLAKAAGAHVAITSSSDAKLARARALGADICINYRSDPDWPAAIRQALGGRGVDIVVDVVGASQVATAASLLNPGGVIAAIGMLGSEFSWHLADVGGHPVARISVGNRAEHEAMLAFCAQHRIRPLVDAVYDLTRLADACRHLESGQFFGKIGINLL</sequence>
<protein>
    <submittedName>
        <fullName evidence="2">Zn-dependent oxidoreductase, NADPH:quinone reductase</fullName>
    </submittedName>
</protein>
<comment type="caution">
    <text evidence="2">The sequence shown here is derived from an EMBL/GenBank/DDBJ whole genome shotgun (WGS) entry which is preliminary data.</text>
</comment>
<evidence type="ECO:0000313" key="3">
    <source>
        <dbReference type="Proteomes" id="UP000028534"/>
    </source>
</evidence>
<dbReference type="PANTHER" id="PTHR45033:SF2">
    <property type="entry name" value="ZINC-TYPE ALCOHOL DEHYDROGENASE-LIKE PROTEIN C1773.06C"/>
    <property type="match status" value="1"/>
</dbReference>
<dbReference type="STRING" id="13690.AX777_08050"/>
<dbReference type="eggNOG" id="COG0604">
    <property type="taxonomic scope" value="Bacteria"/>
</dbReference>
<accession>A0A084EG26</accession>
<dbReference type="Gene3D" id="3.40.50.720">
    <property type="entry name" value="NAD(P)-binding Rossmann-like Domain"/>
    <property type="match status" value="1"/>
</dbReference>
<dbReference type="InterPro" id="IPR036291">
    <property type="entry name" value="NAD(P)-bd_dom_sf"/>
</dbReference>
<dbReference type="SMART" id="SM00829">
    <property type="entry name" value="PKS_ER"/>
    <property type="match status" value="1"/>
</dbReference>
<dbReference type="PATRIC" id="fig|13690.10.peg.3995"/>
<dbReference type="InterPro" id="IPR013154">
    <property type="entry name" value="ADH-like_N"/>
</dbReference>
<dbReference type="GO" id="GO:0016491">
    <property type="term" value="F:oxidoreductase activity"/>
    <property type="evidence" value="ECO:0007669"/>
    <property type="project" value="InterPro"/>
</dbReference>
<dbReference type="Pfam" id="PF08240">
    <property type="entry name" value="ADH_N"/>
    <property type="match status" value="1"/>
</dbReference>
<dbReference type="CDD" id="cd08276">
    <property type="entry name" value="MDR7"/>
    <property type="match status" value="1"/>
</dbReference>